<reference evidence="1 2" key="1">
    <citation type="journal article" date="2022" name="G3 (Bethesda)">
        <title>Enemy or ally: a genomic approach to elucidate the lifestyle of Phyllosticta citrichinaensis.</title>
        <authorList>
            <person name="Buijs V.A."/>
            <person name="Groenewald J.Z."/>
            <person name="Haridas S."/>
            <person name="LaButti K.M."/>
            <person name="Lipzen A."/>
            <person name="Martin F.M."/>
            <person name="Barry K."/>
            <person name="Grigoriev I.V."/>
            <person name="Crous P.W."/>
            <person name="Seidl M.F."/>
        </authorList>
    </citation>
    <scope>NUCLEOTIDE SEQUENCE [LARGE SCALE GENOMIC DNA]</scope>
    <source>
        <strain evidence="1 2">CBS 129764</strain>
    </source>
</reference>
<evidence type="ECO:0000313" key="1">
    <source>
        <dbReference type="EMBL" id="KAK8169765.1"/>
    </source>
</evidence>
<organism evidence="1 2">
    <name type="scientific">Phyllosticta citrichinensis</name>
    <dbReference type="NCBI Taxonomy" id="1130410"/>
    <lineage>
        <taxon>Eukaryota</taxon>
        <taxon>Fungi</taxon>
        <taxon>Dikarya</taxon>
        <taxon>Ascomycota</taxon>
        <taxon>Pezizomycotina</taxon>
        <taxon>Dothideomycetes</taxon>
        <taxon>Dothideomycetes incertae sedis</taxon>
        <taxon>Botryosphaeriales</taxon>
        <taxon>Phyllostictaceae</taxon>
        <taxon>Phyllosticta</taxon>
    </lineage>
</organism>
<dbReference type="SUPFAM" id="SSF56112">
    <property type="entry name" value="Protein kinase-like (PK-like)"/>
    <property type="match status" value="1"/>
</dbReference>
<keyword evidence="2" id="KW-1185">Reference proteome</keyword>
<protein>
    <recommendedName>
        <fullName evidence="3">Aminoglycoside phosphotransferase domain-containing protein</fullName>
    </recommendedName>
</protein>
<dbReference type="Proteomes" id="UP001456524">
    <property type="component" value="Unassembled WGS sequence"/>
</dbReference>
<comment type="caution">
    <text evidence="1">The sequence shown here is derived from an EMBL/GenBank/DDBJ whole genome shotgun (WGS) entry which is preliminary data.</text>
</comment>
<sequence>MPPKLDCDDLRFGNIIVNDSFNIVGIIDFEFTYVAPASFLGSPPWWLAGTDPFEWNDEDKKDYEAKMEIFLAELEEEETVPGDHAHALSRFMRECWADGSFWYNVAVRVSVKLPQVMTHCLRIEPFRSFLQKPGWDAEDEFDTIMLALDCMKIKPG</sequence>
<proteinExistence type="predicted"/>
<gene>
    <name evidence="1" type="ORF">IWX90DRAFT_189142</name>
</gene>
<evidence type="ECO:0000313" key="2">
    <source>
        <dbReference type="Proteomes" id="UP001456524"/>
    </source>
</evidence>
<accession>A0ABR1XWF6</accession>
<dbReference type="EMBL" id="JBBWUH010000004">
    <property type="protein sequence ID" value="KAK8169765.1"/>
    <property type="molecule type" value="Genomic_DNA"/>
</dbReference>
<name>A0ABR1XWF6_9PEZI</name>
<evidence type="ECO:0008006" key="3">
    <source>
        <dbReference type="Google" id="ProtNLM"/>
    </source>
</evidence>
<dbReference type="InterPro" id="IPR011009">
    <property type="entry name" value="Kinase-like_dom_sf"/>
</dbReference>